<comment type="caution">
    <text evidence="2">The sequence shown here is derived from an EMBL/GenBank/DDBJ whole genome shotgun (WGS) entry which is preliminary data.</text>
</comment>
<keyword evidence="3" id="KW-1185">Reference proteome</keyword>
<evidence type="ECO:0000313" key="2">
    <source>
        <dbReference type="EMBL" id="MDV2477756.1"/>
    </source>
</evidence>
<dbReference type="SUPFAM" id="SSF52799">
    <property type="entry name" value="(Phosphotyrosine protein) phosphatases II"/>
    <property type="match status" value="1"/>
</dbReference>
<evidence type="ECO:0000313" key="3">
    <source>
        <dbReference type="Proteomes" id="UP001275440"/>
    </source>
</evidence>
<dbReference type="InterPro" id="IPR026893">
    <property type="entry name" value="Tyr/Ser_Pase_IphP-type"/>
</dbReference>
<dbReference type="Proteomes" id="UP001275440">
    <property type="component" value="Unassembled WGS sequence"/>
</dbReference>
<dbReference type="PROSITE" id="PS00383">
    <property type="entry name" value="TYR_PHOSPHATASE_1"/>
    <property type="match status" value="1"/>
</dbReference>
<dbReference type="Pfam" id="PF13350">
    <property type="entry name" value="Y_phosphatase3"/>
    <property type="match status" value="1"/>
</dbReference>
<proteinExistence type="predicted"/>
<dbReference type="InterPro" id="IPR029021">
    <property type="entry name" value="Prot-tyrosine_phosphatase-like"/>
</dbReference>
<protein>
    <submittedName>
        <fullName evidence="2">Tyrosine-protein phosphatase</fullName>
    </submittedName>
</protein>
<dbReference type="EMBL" id="WBMO01000005">
    <property type="protein sequence ID" value="MDV2477756.1"/>
    <property type="molecule type" value="Genomic_DNA"/>
</dbReference>
<evidence type="ECO:0000256" key="1">
    <source>
        <dbReference type="SAM" id="MobiDB-lite"/>
    </source>
</evidence>
<feature type="compositionally biased region" description="Low complexity" evidence="1">
    <location>
        <begin position="1"/>
        <end position="30"/>
    </location>
</feature>
<dbReference type="Gene3D" id="3.90.190.10">
    <property type="entry name" value="Protein tyrosine phosphatase superfamily"/>
    <property type="match status" value="1"/>
</dbReference>
<gene>
    <name evidence="2" type="ORF">F8M49_24525</name>
</gene>
<feature type="region of interest" description="Disordered" evidence="1">
    <location>
        <begin position="1"/>
        <end position="32"/>
    </location>
</feature>
<name>A0ABU3WUS9_9NOCA</name>
<organism evidence="2 3">
    <name type="scientific">Rhodococcus zopfii</name>
    <dbReference type="NCBI Taxonomy" id="43772"/>
    <lineage>
        <taxon>Bacteria</taxon>
        <taxon>Bacillati</taxon>
        <taxon>Actinomycetota</taxon>
        <taxon>Actinomycetes</taxon>
        <taxon>Mycobacteriales</taxon>
        <taxon>Nocardiaceae</taxon>
        <taxon>Rhodococcus</taxon>
    </lineage>
</organism>
<reference evidence="2 3" key="1">
    <citation type="submission" date="2019-10" db="EMBL/GenBank/DDBJ databases">
        <title>Draft Genome Assembly of Rhodococcus zopfii DSM44189.</title>
        <authorList>
            <person name="Sutton J.M."/>
            <person name="Akob D.M."/>
            <person name="Bushman T.J."/>
        </authorList>
    </citation>
    <scope>NUCLEOTIDE SEQUENCE [LARGE SCALE GENOMIC DNA]</scope>
    <source>
        <strain evidence="2 3">DSM 44189</strain>
    </source>
</reference>
<accession>A0ABU3WUS9</accession>
<sequence length="297" mass="31256">MPTSRSRSIWTSSSRRCGRSTTSSSRSCGCPDTDGQGIMTEILTDPARFDTSVDPANLRDLGGIDVPRGTVRTGVALRSDDLSSMSPAFAEKLLGQGLRSVIDLRSYAEVSQTGRGPLSAFDLTYHHVPLLDTAASPAHLARRFGPMTPEQVGTWYVEVIESAAPRLALCLNIIAMSDGATAFHCSAGKDRTGILASLLLSTVGAPAADIIRDYAVTESNLGAVGDRMRRVLGGGAADESDHGTSATNALMGAVPDSMATMLQLLDARYDSPLAPLYAAGLDTSTVARLRRRLLGTG</sequence>
<dbReference type="InterPro" id="IPR016130">
    <property type="entry name" value="Tyr_Pase_AS"/>
</dbReference>